<evidence type="ECO:0000313" key="2">
    <source>
        <dbReference type="EMBL" id="PSS12649.1"/>
    </source>
</evidence>
<accession>A0A2T3AVF3</accession>
<gene>
    <name evidence="2" type="ORF">M430DRAFT_173643</name>
</gene>
<dbReference type="GeneID" id="36571735"/>
<dbReference type="RefSeq" id="XP_024718647.1">
    <property type="nucleotide sequence ID" value="XM_024863654.1"/>
</dbReference>
<sequence length="65" mass="7328">MRLYLEMARAPRLQTLPLSIPPFPLPSSPSIFPSHPIPSHPSKRTANFPFPPPKEKTPPFLVTVR</sequence>
<feature type="region of interest" description="Disordered" evidence="1">
    <location>
        <begin position="34"/>
        <end position="65"/>
    </location>
</feature>
<evidence type="ECO:0000313" key="3">
    <source>
        <dbReference type="Proteomes" id="UP000241818"/>
    </source>
</evidence>
<dbReference type="AlphaFoldDB" id="A0A2T3AVF3"/>
<dbReference type="InParanoid" id="A0A2T3AVF3"/>
<reference evidence="2 3" key="1">
    <citation type="journal article" date="2018" name="New Phytol.">
        <title>Comparative genomics and transcriptomics depict ericoid mycorrhizal fungi as versatile saprotrophs and plant mutualists.</title>
        <authorList>
            <person name="Martino E."/>
            <person name="Morin E."/>
            <person name="Grelet G.A."/>
            <person name="Kuo A."/>
            <person name="Kohler A."/>
            <person name="Daghino S."/>
            <person name="Barry K.W."/>
            <person name="Cichocki N."/>
            <person name="Clum A."/>
            <person name="Dockter R.B."/>
            <person name="Hainaut M."/>
            <person name="Kuo R.C."/>
            <person name="LaButti K."/>
            <person name="Lindahl B.D."/>
            <person name="Lindquist E.A."/>
            <person name="Lipzen A."/>
            <person name="Khouja H.R."/>
            <person name="Magnuson J."/>
            <person name="Murat C."/>
            <person name="Ohm R.A."/>
            <person name="Singer S.W."/>
            <person name="Spatafora J.W."/>
            <person name="Wang M."/>
            <person name="Veneault-Fourrey C."/>
            <person name="Henrissat B."/>
            <person name="Grigoriev I.V."/>
            <person name="Martin F.M."/>
            <person name="Perotto S."/>
        </authorList>
    </citation>
    <scope>NUCLEOTIDE SEQUENCE [LARGE SCALE GENOMIC DNA]</scope>
    <source>
        <strain evidence="2 3">ATCC 22711</strain>
    </source>
</reference>
<evidence type="ECO:0000256" key="1">
    <source>
        <dbReference type="SAM" id="MobiDB-lite"/>
    </source>
</evidence>
<organism evidence="2 3">
    <name type="scientific">Amorphotheca resinae ATCC 22711</name>
    <dbReference type="NCBI Taxonomy" id="857342"/>
    <lineage>
        <taxon>Eukaryota</taxon>
        <taxon>Fungi</taxon>
        <taxon>Dikarya</taxon>
        <taxon>Ascomycota</taxon>
        <taxon>Pezizomycotina</taxon>
        <taxon>Leotiomycetes</taxon>
        <taxon>Helotiales</taxon>
        <taxon>Amorphothecaceae</taxon>
        <taxon>Amorphotheca</taxon>
    </lineage>
</organism>
<dbReference type="EMBL" id="KZ679015">
    <property type="protein sequence ID" value="PSS12649.1"/>
    <property type="molecule type" value="Genomic_DNA"/>
</dbReference>
<name>A0A2T3AVF3_AMORE</name>
<dbReference type="Proteomes" id="UP000241818">
    <property type="component" value="Unassembled WGS sequence"/>
</dbReference>
<protein>
    <submittedName>
        <fullName evidence="2">Uncharacterized protein</fullName>
    </submittedName>
</protein>
<keyword evidence="3" id="KW-1185">Reference proteome</keyword>
<proteinExistence type="predicted"/>